<dbReference type="AlphaFoldDB" id="A0A143PQV5"/>
<dbReference type="InterPro" id="IPR035906">
    <property type="entry name" value="MetI-like_sf"/>
</dbReference>
<sequence length="265" mass="27511">MNLRIGVTLVVVALAAAVLGPWLVPADPRSQELALRLAGPTLAHPFGLDELGRDILARLVAGARISLIVGVSVVSVSALVGLVVGGIAGYAGGWADTLIGRVIDVLMAFPGILLAIALVAALGPSLRNVVIALATIGWVGYARLVRGQVLKAREFEYVQAARSLGASAPRVLVRHVLPFAYPAVLVQATLGMAGAIVAEASLSFLGLGVQPPTPSWGAMLDAGRSHLMDAPHLTIFPGLAIALLVLGFNFLGDGLRDRIDPRRLK</sequence>
<dbReference type="OrthoDB" id="9797472at2"/>
<evidence type="ECO:0000313" key="10">
    <source>
        <dbReference type="Proteomes" id="UP000076079"/>
    </source>
</evidence>
<evidence type="ECO:0000256" key="4">
    <source>
        <dbReference type="ARBA" id="ARBA00022692"/>
    </source>
</evidence>
<feature type="transmembrane region" description="Helical" evidence="7">
    <location>
        <begin position="65"/>
        <end position="90"/>
    </location>
</feature>
<dbReference type="Gene3D" id="1.10.3720.10">
    <property type="entry name" value="MetI-like"/>
    <property type="match status" value="1"/>
</dbReference>
<evidence type="ECO:0000259" key="8">
    <source>
        <dbReference type="PROSITE" id="PS50928"/>
    </source>
</evidence>
<dbReference type="PANTHER" id="PTHR43386">
    <property type="entry name" value="OLIGOPEPTIDE TRANSPORT SYSTEM PERMEASE PROTEIN APPC"/>
    <property type="match status" value="1"/>
</dbReference>
<keyword evidence="10" id="KW-1185">Reference proteome</keyword>
<dbReference type="PROSITE" id="PS50928">
    <property type="entry name" value="ABC_TM1"/>
    <property type="match status" value="1"/>
</dbReference>
<dbReference type="Proteomes" id="UP000076079">
    <property type="component" value="Chromosome"/>
</dbReference>
<evidence type="ECO:0000256" key="1">
    <source>
        <dbReference type="ARBA" id="ARBA00004651"/>
    </source>
</evidence>
<evidence type="ECO:0000256" key="2">
    <source>
        <dbReference type="ARBA" id="ARBA00022448"/>
    </source>
</evidence>
<protein>
    <submittedName>
        <fullName evidence="9">Glutathione transport system permease protein GsiD</fullName>
    </submittedName>
</protein>
<dbReference type="KEGG" id="abac:LuPra_03741"/>
<keyword evidence="5 7" id="KW-1133">Transmembrane helix</keyword>
<evidence type="ECO:0000313" key="9">
    <source>
        <dbReference type="EMBL" id="AMY10508.1"/>
    </source>
</evidence>
<feature type="transmembrane region" description="Helical" evidence="7">
    <location>
        <begin position="235"/>
        <end position="255"/>
    </location>
</feature>
<evidence type="ECO:0000256" key="5">
    <source>
        <dbReference type="ARBA" id="ARBA00022989"/>
    </source>
</evidence>
<proteinExistence type="inferred from homology"/>
<dbReference type="PANTHER" id="PTHR43386:SF1">
    <property type="entry name" value="D,D-DIPEPTIDE TRANSPORT SYSTEM PERMEASE PROTEIN DDPC-RELATED"/>
    <property type="match status" value="1"/>
</dbReference>
<reference evidence="10" key="2">
    <citation type="submission" date="2016-04" db="EMBL/GenBank/DDBJ databases">
        <title>First Complete Genome Sequence of a Subdivision 6 Acidobacterium.</title>
        <authorList>
            <person name="Huang S."/>
            <person name="Vieira S."/>
            <person name="Bunk B."/>
            <person name="Riedel T."/>
            <person name="Sproeer C."/>
            <person name="Overmann J."/>
        </authorList>
    </citation>
    <scope>NUCLEOTIDE SEQUENCE [LARGE SCALE GENOMIC DNA]</scope>
    <source>
        <strain evidence="10">DSM 100886 HEG_-6_39</strain>
    </source>
</reference>
<gene>
    <name evidence="9" type="primary">gsiD</name>
    <name evidence="9" type="ORF">LuPra_03741</name>
</gene>
<reference evidence="9 10" key="1">
    <citation type="journal article" date="2016" name="Genome Announc.">
        <title>First Complete Genome Sequence of a Subdivision 6 Acidobacterium Strain.</title>
        <authorList>
            <person name="Huang S."/>
            <person name="Vieira S."/>
            <person name="Bunk B."/>
            <person name="Riedel T."/>
            <person name="Sproer C."/>
            <person name="Overmann J."/>
        </authorList>
    </citation>
    <scope>NUCLEOTIDE SEQUENCE [LARGE SCALE GENOMIC DNA]</scope>
    <source>
        <strain evidence="10">DSM 100886 HEG_-6_39</strain>
    </source>
</reference>
<keyword evidence="3" id="KW-1003">Cell membrane</keyword>
<name>A0A143PQV5_LUTPR</name>
<feature type="transmembrane region" description="Helical" evidence="7">
    <location>
        <begin position="102"/>
        <end position="123"/>
    </location>
</feature>
<organism evidence="9 10">
    <name type="scientific">Luteitalea pratensis</name>
    <dbReference type="NCBI Taxonomy" id="1855912"/>
    <lineage>
        <taxon>Bacteria</taxon>
        <taxon>Pseudomonadati</taxon>
        <taxon>Acidobacteriota</taxon>
        <taxon>Vicinamibacteria</taxon>
        <taxon>Vicinamibacterales</taxon>
        <taxon>Vicinamibacteraceae</taxon>
        <taxon>Luteitalea</taxon>
    </lineage>
</organism>
<comment type="subcellular location">
    <subcellularLocation>
        <location evidence="1 7">Cell membrane</location>
        <topology evidence="1 7">Multi-pass membrane protein</topology>
    </subcellularLocation>
</comment>
<evidence type="ECO:0000256" key="3">
    <source>
        <dbReference type="ARBA" id="ARBA00022475"/>
    </source>
</evidence>
<dbReference type="RefSeq" id="WP_110172144.1">
    <property type="nucleotide sequence ID" value="NZ_CP015136.1"/>
</dbReference>
<feature type="transmembrane region" description="Helical" evidence="7">
    <location>
        <begin position="129"/>
        <end position="145"/>
    </location>
</feature>
<evidence type="ECO:0000256" key="7">
    <source>
        <dbReference type="RuleBase" id="RU363032"/>
    </source>
</evidence>
<keyword evidence="6 7" id="KW-0472">Membrane</keyword>
<dbReference type="GO" id="GO:0055085">
    <property type="term" value="P:transmembrane transport"/>
    <property type="evidence" value="ECO:0007669"/>
    <property type="project" value="InterPro"/>
</dbReference>
<dbReference type="InterPro" id="IPR050366">
    <property type="entry name" value="BP-dependent_transpt_permease"/>
</dbReference>
<feature type="domain" description="ABC transmembrane type-1" evidence="8">
    <location>
        <begin position="63"/>
        <end position="252"/>
    </location>
</feature>
<feature type="transmembrane region" description="Helical" evidence="7">
    <location>
        <begin position="179"/>
        <end position="198"/>
    </location>
</feature>
<dbReference type="EMBL" id="CP015136">
    <property type="protein sequence ID" value="AMY10508.1"/>
    <property type="molecule type" value="Genomic_DNA"/>
</dbReference>
<dbReference type="SUPFAM" id="SSF161098">
    <property type="entry name" value="MetI-like"/>
    <property type="match status" value="1"/>
</dbReference>
<dbReference type="InterPro" id="IPR000515">
    <property type="entry name" value="MetI-like"/>
</dbReference>
<evidence type="ECO:0000256" key="6">
    <source>
        <dbReference type="ARBA" id="ARBA00023136"/>
    </source>
</evidence>
<dbReference type="Pfam" id="PF00528">
    <property type="entry name" value="BPD_transp_1"/>
    <property type="match status" value="1"/>
</dbReference>
<keyword evidence="4 7" id="KW-0812">Transmembrane</keyword>
<keyword evidence="2 7" id="KW-0813">Transport</keyword>
<comment type="similarity">
    <text evidence="7">Belongs to the binding-protein-dependent transport system permease family.</text>
</comment>
<accession>A0A143PQV5</accession>
<dbReference type="GO" id="GO:0005886">
    <property type="term" value="C:plasma membrane"/>
    <property type="evidence" value="ECO:0007669"/>
    <property type="project" value="UniProtKB-SubCell"/>
</dbReference>
<dbReference type="STRING" id="1855912.LuPra_03741"/>
<dbReference type="CDD" id="cd06261">
    <property type="entry name" value="TM_PBP2"/>
    <property type="match status" value="1"/>
</dbReference>